<accession>A0AAD5X2F1</accession>
<evidence type="ECO:0000256" key="5">
    <source>
        <dbReference type="ARBA" id="ARBA00022989"/>
    </source>
</evidence>
<dbReference type="InterPro" id="IPR006593">
    <property type="entry name" value="Cyt_b561/ferric_Rdtase_TM"/>
</dbReference>
<evidence type="ECO:0000313" key="10">
    <source>
        <dbReference type="Proteomes" id="UP001212841"/>
    </source>
</evidence>
<feature type="transmembrane region" description="Helical" evidence="7">
    <location>
        <begin position="197"/>
        <end position="216"/>
    </location>
</feature>
<evidence type="ECO:0000256" key="7">
    <source>
        <dbReference type="SAM" id="Phobius"/>
    </source>
</evidence>
<keyword evidence="2" id="KW-0813">Transport</keyword>
<feature type="domain" description="Cytochrome b561" evidence="8">
    <location>
        <begin position="86"/>
        <end position="292"/>
    </location>
</feature>
<evidence type="ECO:0000259" key="8">
    <source>
        <dbReference type="PROSITE" id="PS50939"/>
    </source>
</evidence>
<dbReference type="PANTHER" id="PTHR47797">
    <property type="entry name" value="DEHYDROGENASE, PUTATIVE (AFU_ORTHOLOGUE AFUA_8G05805)-RELATED"/>
    <property type="match status" value="1"/>
</dbReference>
<evidence type="ECO:0000256" key="4">
    <source>
        <dbReference type="ARBA" id="ARBA00022982"/>
    </source>
</evidence>
<evidence type="ECO:0000256" key="1">
    <source>
        <dbReference type="ARBA" id="ARBA00004370"/>
    </source>
</evidence>
<sequence length="337" mass="37975">MYSTQPAVAIPIAHPQAVDPWARLVFSFRRPLTVNARDFMPFTASSKYIVAWGTTPPRTPDNPASQFNMHAPTSINYIVSSDFTVQVQAAGNGTTPTTPTVTESGNGGGGGPKSFVSLGSMNYETLVLAHGIFLFIAWAVAPFPGIFIARFLKNKLGVWWYRLHVGLMVGVTGIFSIVGVLLVFLFKPRHFHDPHEIIGAMVIVGMVIQFILGFVANAMFDVDRPRIPWWDKAHWWVGRSMFVLGIVNCYLGIQEYKNFKDFEMLTWTIVFWTWIIVGFLIQLGGQIWFGQIHHMQGKSHHIDNWQNDSIPMNRFSSPTGGNRFSRFGHSSRYSRAY</sequence>
<reference evidence="9" key="1">
    <citation type="submission" date="2020-05" db="EMBL/GenBank/DDBJ databases">
        <title>Phylogenomic resolution of chytrid fungi.</title>
        <authorList>
            <person name="Stajich J.E."/>
            <person name="Amses K."/>
            <person name="Simmons R."/>
            <person name="Seto K."/>
            <person name="Myers J."/>
            <person name="Bonds A."/>
            <person name="Quandt C.A."/>
            <person name="Barry K."/>
            <person name="Liu P."/>
            <person name="Grigoriev I."/>
            <person name="Longcore J.E."/>
            <person name="James T.Y."/>
        </authorList>
    </citation>
    <scope>NUCLEOTIDE SEQUENCE</scope>
    <source>
        <strain evidence="9">JEL0318</strain>
    </source>
</reference>
<organism evidence="9 10">
    <name type="scientific">Rhizophlyctis rosea</name>
    <dbReference type="NCBI Taxonomy" id="64517"/>
    <lineage>
        <taxon>Eukaryota</taxon>
        <taxon>Fungi</taxon>
        <taxon>Fungi incertae sedis</taxon>
        <taxon>Chytridiomycota</taxon>
        <taxon>Chytridiomycota incertae sedis</taxon>
        <taxon>Chytridiomycetes</taxon>
        <taxon>Rhizophlyctidales</taxon>
        <taxon>Rhizophlyctidaceae</taxon>
        <taxon>Rhizophlyctis</taxon>
    </lineage>
</organism>
<keyword evidence="4" id="KW-0249">Electron transport</keyword>
<feature type="transmembrane region" description="Helical" evidence="7">
    <location>
        <begin position="161"/>
        <end position="185"/>
    </location>
</feature>
<dbReference type="PANTHER" id="PTHR47797:SF3">
    <property type="entry name" value="CYTOCHROME B561 DOMAIN-CONTAINING PROTEIN"/>
    <property type="match status" value="1"/>
</dbReference>
<keyword evidence="6 7" id="KW-0472">Membrane</keyword>
<gene>
    <name evidence="9" type="ORF">HK097_005585</name>
</gene>
<evidence type="ECO:0000313" key="9">
    <source>
        <dbReference type="EMBL" id="KAJ3052823.1"/>
    </source>
</evidence>
<comment type="subcellular location">
    <subcellularLocation>
        <location evidence="1">Membrane</location>
    </subcellularLocation>
</comment>
<dbReference type="Gene3D" id="1.20.120.1770">
    <property type="match status" value="1"/>
</dbReference>
<dbReference type="AlphaFoldDB" id="A0AAD5X2F1"/>
<dbReference type="CDD" id="cd08760">
    <property type="entry name" value="Cyt_b561_FRRS1_like"/>
    <property type="match status" value="1"/>
</dbReference>
<name>A0AAD5X2F1_9FUNG</name>
<evidence type="ECO:0000256" key="3">
    <source>
        <dbReference type="ARBA" id="ARBA00022692"/>
    </source>
</evidence>
<feature type="transmembrane region" description="Helical" evidence="7">
    <location>
        <begin position="127"/>
        <end position="149"/>
    </location>
</feature>
<dbReference type="PROSITE" id="PS50939">
    <property type="entry name" value="CYTOCHROME_B561"/>
    <property type="match status" value="1"/>
</dbReference>
<protein>
    <recommendedName>
        <fullName evidence="8">Cytochrome b561 domain-containing protein</fullName>
    </recommendedName>
</protein>
<keyword evidence="10" id="KW-1185">Reference proteome</keyword>
<dbReference type="SMART" id="SM00665">
    <property type="entry name" value="B561"/>
    <property type="match status" value="1"/>
</dbReference>
<comment type="caution">
    <text evidence="9">The sequence shown here is derived from an EMBL/GenBank/DDBJ whole genome shotgun (WGS) entry which is preliminary data.</text>
</comment>
<keyword evidence="3 7" id="KW-0812">Transmembrane</keyword>
<keyword evidence="5 7" id="KW-1133">Transmembrane helix</keyword>
<feature type="transmembrane region" description="Helical" evidence="7">
    <location>
        <begin position="236"/>
        <end position="253"/>
    </location>
</feature>
<evidence type="ECO:0000256" key="6">
    <source>
        <dbReference type="ARBA" id="ARBA00023136"/>
    </source>
</evidence>
<dbReference type="Pfam" id="PF03188">
    <property type="entry name" value="Cytochrom_B561"/>
    <property type="match status" value="1"/>
</dbReference>
<proteinExistence type="predicted"/>
<dbReference type="EMBL" id="JADGJD010000261">
    <property type="protein sequence ID" value="KAJ3052823.1"/>
    <property type="molecule type" value="Genomic_DNA"/>
</dbReference>
<dbReference type="GO" id="GO:0016020">
    <property type="term" value="C:membrane"/>
    <property type="evidence" value="ECO:0007669"/>
    <property type="project" value="UniProtKB-SubCell"/>
</dbReference>
<feature type="transmembrane region" description="Helical" evidence="7">
    <location>
        <begin position="265"/>
        <end position="289"/>
    </location>
</feature>
<dbReference type="Proteomes" id="UP001212841">
    <property type="component" value="Unassembled WGS sequence"/>
</dbReference>
<evidence type="ECO:0000256" key="2">
    <source>
        <dbReference type="ARBA" id="ARBA00022448"/>
    </source>
</evidence>